<feature type="transmembrane region" description="Helical" evidence="2">
    <location>
        <begin position="66"/>
        <end position="88"/>
    </location>
</feature>
<sequence>MRSEAEEKATHSGPGLSRSDWFGVVVVLAAALLFVTVAFAMSYASLYKVAGWLRSTPLTFVNGGDLRFLFPLVLDGLIVYFMALDLWTEWRRIRHPYYRWVAYMLAMLTLVLNVSSAEQGEGWLAHVAPPLGVILISEGLAIWVRSMSGLHRSQPVSDRIPLGHWVTRPASATRIMRLMWGWNIRSYDEAVEMDRQRCLAYAMLKQQYGRKWRRQTPSNLLWMLDNGHDLKQSYELVKELTPSVPRSRTEAARLRRSGQVAATAAAGRSSTPPVGPAAGQPKGQGTDTDGHLATSHPATVAAVDGRTVGQPKERETDTDGRMADGHDGHSPDGQVAATAAAGRSSTPPVGPAAGQPKEQEADTGGRTAASHDGQAGEGQKSPALTVVSSPHRSERLREVVELLRSNPDLVKGPMQEIDAFVAERLGMAPRTARRHRTQAMAVLERENRDRVEAGAASGQ</sequence>
<keyword evidence="4" id="KW-1185">Reference proteome</keyword>
<dbReference type="Pfam" id="PF10935">
    <property type="entry name" value="DUF2637"/>
    <property type="match status" value="1"/>
</dbReference>
<evidence type="ECO:0000256" key="2">
    <source>
        <dbReference type="SAM" id="Phobius"/>
    </source>
</evidence>
<feature type="transmembrane region" description="Helical" evidence="2">
    <location>
        <begin position="123"/>
        <end position="144"/>
    </location>
</feature>
<evidence type="ECO:0000313" key="3">
    <source>
        <dbReference type="EMBL" id="UOE22256.1"/>
    </source>
</evidence>
<evidence type="ECO:0000256" key="1">
    <source>
        <dbReference type="SAM" id="MobiDB-lite"/>
    </source>
</evidence>
<dbReference type="AlphaFoldDB" id="A0A399FW67"/>
<dbReference type="RefSeq" id="WP_068693653.1">
    <property type="nucleotide sequence ID" value="NZ_CP063197.1"/>
</dbReference>
<dbReference type="Proteomes" id="UP000265719">
    <property type="component" value="Plasmid pTH1"/>
</dbReference>
<dbReference type="EMBL" id="CP063197">
    <property type="protein sequence ID" value="UOE22256.1"/>
    <property type="molecule type" value="Genomic_DNA"/>
</dbReference>
<keyword evidence="2" id="KW-0472">Membrane</keyword>
<keyword evidence="2" id="KW-1133">Transmembrane helix</keyword>
<feature type="region of interest" description="Disordered" evidence="1">
    <location>
        <begin position="242"/>
        <end position="392"/>
    </location>
</feature>
<dbReference type="KEGG" id="thao:NI17_024130"/>
<accession>A0A399FW67</accession>
<feature type="transmembrane region" description="Helical" evidence="2">
    <location>
        <begin position="100"/>
        <end position="117"/>
    </location>
</feature>
<reference evidence="3" key="1">
    <citation type="submission" date="2020-10" db="EMBL/GenBank/DDBJ databases">
        <title>De novo genome project of the cellulose decomposer Thermobifida halotolerans type strain.</title>
        <authorList>
            <person name="Nagy I."/>
            <person name="Horvath B."/>
            <person name="Kukolya J."/>
            <person name="Nagy I."/>
            <person name="Orsini M."/>
        </authorList>
    </citation>
    <scope>NUCLEOTIDE SEQUENCE</scope>
    <source>
        <strain evidence="3">DSM 44931</strain>
        <plasmid evidence="3">pTH1</plasmid>
    </source>
</reference>
<keyword evidence="3" id="KW-0614">Plasmid</keyword>
<geneLocation type="plasmid" evidence="3 4">
    <name>pTH1</name>
</geneLocation>
<dbReference type="InterPro" id="IPR021235">
    <property type="entry name" value="DUF2637"/>
</dbReference>
<proteinExistence type="predicted"/>
<feature type="compositionally biased region" description="Basic and acidic residues" evidence="1">
    <location>
        <begin position="311"/>
        <end position="330"/>
    </location>
</feature>
<keyword evidence="2" id="KW-0812">Transmembrane</keyword>
<organism evidence="3 4">
    <name type="scientific">Thermobifida halotolerans</name>
    <dbReference type="NCBI Taxonomy" id="483545"/>
    <lineage>
        <taxon>Bacteria</taxon>
        <taxon>Bacillati</taxon>
        <taxon>Actinomycetota</taxon>
        <taxon>Actinomycetes</taxon>
        <taxon>Streptosporangiales</taxon>
        <taxon>Nocardiopsidaceae</taxon>
        <taxon>Thermobifida</taxon>
    </lineage>
</organism>
<gene>
    <name evidence="3" type="ORF">NI17_024130</name>
</gene>
<name>A0A399FW67_9ACTN</name>
<protein>
    <submittedName>
        <fullName evidence="3">DUF2637 domain-containing protein</fullName>
    </submittedName>
</protein>
<feature type="transmembrane region" description="Helical" evidence="2">
    <location>
        <begin position="21"/>
        <end position="46"/>
    </location>
</feature>
<evidence type="ECO:0000313" key="4">
    <source>
        <dbReference type="Proteomes" id="UP000265719"/>
    </source>
</evidence>